<evidence type="ECO:0000313" key="14">
    <source>
        <dbReference type="Proteomes" id="UP000193986"/>
    </source>
</evidence>
<sequence length="85" mass="9979">MTSSYTASQEEMKAARLPLAWRDQCSALLIPLNKCRHKELYLPWKCEDERHKYEKCQYDDFIRRTKILQKQKAAQANGTGGDDEE</sequence>
<keyword evidence="7" id="KW-0679">Respiratory chain</keyword>
<evidence type="ECO:0000256" key="12">
    <source>
        <dbReference type="ARBA" id="ARBA00023157"/>
    </source>
</evidence>
<evidence type="ECO:0000256" key="7">
    <source>
        <dbReference type="ARBA" id="ARBA00022660"/>
    </source>
</evidence>
<dbReference type="Proteomes" id="UP000193986">
    <property type="component" value="Unassembled WGS sequence"/>
</dbReference>
<keyword evidence="13" id="KW-0830">Ubiquinone</keyword>
<keyword evidence="11" id="KW-0472">Membrane</keyword>
<keyword evidence="8" id="KW-0999">Mitochondrion inner membrane</keyword>
<dbReference type="AlphaFoldDB" id="A0A1Y2B2I6"/>
<evidence type="ECO:0000256" key="6">
    <source>
        <dbReference type="ARBA" id="ARBA00022448"/>
    </source>
</evidence>
<keyword evidence="12" id="KW-1015">Disulfide bond</keyword>
<dbReference type="PROSITE" id="PS51808">
    <property type="entry name" value="CHCH"/>
    <property type="match status" value="1"/>
</dbReference>
<evidence type="ECO:0000256" key="9">
    <source>
        <dbReference type="ARBA" id="ARBA00022982"/>
    </source>
</evidence>
<keyword evidence="6" id="KW-0813">Transport</keyword>
<comment type="subcellular location">
    <subcellularLocation>
        <location evidence="3">Mitochondrion inner membrane</location>
        <topology evidence="3">Peripheral membrane protein</topology>
    </subcellularLocation>
    <subcellularLocation>
        <location evidence="2">Mitochondrion intermembrane space</location>
    </subcellularLocation>
</comment>
<name>A0A1Y2B2I6_9TREE</name>
<dbReference type="GO" id="GO:0005758">
    <property type="term" value="C:mitochondrial intermembrane space"/>
    <property type="evidence" value="ECO:0007669"/>
    <property type="project" value="UniProtKB-SubCell"/>
</dbReference>
<accession>A0A1Y2B2I6</accession>
<keyword evidence="9" id="KW-0249">Electron transport</keyword>
<dbReference type="GO" id="GO:0005743">
    <property type="term" value="C:mitochondrial inner membrane"/>
    <property type="evidence" value="ECO:0007669"/>
    <property type="project" value="UniProtKB-SubCell"/>
</dbReference>
<evidence type="ECO:0000256" key="4">
    <source>
        <dbReference type="ARBA" id="ARBA00008006"/>
    </source>
</evidence>
<evidence type="ECO:0000256" key="1">
    <source>
        <dbReference type="ARBA" id="ARBA00003195"/>
    </source>
</evidence>
<comment type="similarity">
    <text evidence="4">Belongs to the complex I NDUFB7 subunit family.</text>
</comment>
<dbReference type="PANTHER" id="PTHR20900">
    <property type="entry name" value="NADH:UBIQUINONE OXIDOREDUCTASE B18-LIKE SUBUNIT"/>
    <property type="match status" value="1"/>
</dbReference>
<protein>
    <recommendedName>
        <fullName evidence="5">NADH dehydrogenase [ubiquinone] 1 beta subcomplex subunit 7</fullName>
    </recommendedName>
</protein>
<evidence type="ECO:0000256" key="2">
    <source>
        <dbReference type="ARBA" id="ARBA00004569"/>
    </source>
</evidence>
<keyword evidence="14" id="KW-1185">Reference proteome</keyword>
<gene>
    <name evidence="13" type="ORF">BCR39DRAFT_588543</name>
</gene>
<evidence type="ECO:0000313" key="13">
    <source>
        <dbReference type="EMBL" id="ORY29023.1"/>
    </source>
</evidence>
<dbReference type="InParanoid" id="A0A1Y2B2I6"/>
<evidence type="ECO:0000256" key="3">
    <source>
        <dbReference type="ARBA" id="ARBA00004637"/>
    </source>
</evidence>
<evidence type="ECO:0000256" key="10">
    <source>
        <dbReference type="ARBA" id="ARBA00023128"/>
    </source>
</evidence>
<dbReference type="STRING" id="71784.A0A1Y2B2I6"/>
<evidence type="ECO:0000256" key="11">
    <source>
        <dbReference type="ARBA" id="ARBA00023136"/>
    </source>
</evidence>
<dbReference type="PANTHER" id="PTHR20900:SF0">
    <property type="entry name" value="NADH DEHYDROGENASE [UBIQUINONE] 1 BETA SUBCOMPLEX SUBUNIT 7"/>
    <property type="match status" value="1"/>
</dbReference>
<evidence type="ECO:0000256" key="5">
    <source>
        <dbReference type="ARBA" id="ARBA00018677"/>
    </source>
</evidence>
<keyword evidence="10" id="KW-0496">Mitochondrion</keyword>
<organism evidence="13 14">
    <name type="scientific">Naematelia encephala</name>
    <dbReference type="NCBI Taxonomy" id="71784"/>
    <lineage>
        <taxon>Eukaryota</taxon>
        <taxon>Fungi</taxon>
        <taxon>Dikarya</taxon>
        <taxon>Basidiomycota</taxon>
        <taxon>Agaricomycotina</taxon>
        <taxon>Tremellomycetes</taxon>
        <taxon>Tremellales</taxon>
        <taxon>Naemateliaceae</taxon>
        <taxon>Naematelia</taxon>
    </lineage>
</organism>
<comment type="function">
    <text evidence="1">Accessory subunit of the mitochondrial membrane respiratory chain NADH dehydrogenase (Complex I), that is believed not to be involved in catalysis. Complex I functions in the transfer of electrons from NADH to the respiratory chain. The immediate electron acceptor for the enzyme is believed to be ubiquinone.</text>
</comment>
<comment type="caution">
    <text evidence="13">The sequence shown here is derived from an EMBL/GenBank/DDBJ whole genome shotgun (WGS) entry which is preliminary data.</text>
</comment>
<dbReference type="Pfam" id="PF05676">
    <property type="entry name" value="NDUF_B7"/>
    <property type="match status" value="1"/>
</dbReference>
<dbReference type="InterPro" id="IPR008698">
    <property type="entry name" value="NDUB7"/>
</dbReference>
<dbReference type="OrthoDB" id="268414at2759"/>
<dbReference type="EMBL" id="MCFC01000028">
    <property type="protein sequence ID" value="ORY29023.1"/>
    <property type="molecule type" value="Genomic_DNA"/>
</dbReference>
<proteinExistence type="inferred from homology"/>
<reference evidence="13 14" key="1">
    <citation type="submission" date="2016-07" db="EMBL/GenBank/DDBJ databases">
        <title>Pervasive Adenine N6-methylation of Active Genes in Fungi.</title>
        <authorList>
            <consortium name="DOE Joint Genome Institute"/>
            <person name="Mondo S.J."/>
            <person name="Dannebaum R.O."/>
            <person name="Kuo R.C."/>
            <person name="Labutti K."/>
            <person name="Haridas S."/>
            <person name="Kuo A."/>
            <person name="Salamov A."/>
            <person name="Ahrendt S.R."/>
            <person name="Lipzen A."/>
            <person name="Sullivan W."/>
            <person name="Andreopoulos W.B."/>
            <person name="Clum A."/>
            <person name="Lindquist E."/>
            <person name="Daum C."/>
            <person name="Ramamoorthy G.K."/>
            <person name="Gryganskyi A."/>
            <person name="Culley D."/>
            <person name="Magnuson J.K."/>
            <person name="James T.Y."/>
            <person name="O'Malley M.A."/>
            <person name="Stajich J.E."/>
            <person name="Spatafora J.W."/>
            <person name="Visel A."/>
            <person name="Grigoriev I.V."/>
        </authorList>
    </citation>
    <scope>NUCLEOTIDE SEQUENCE [LARGE SCALE GENOMIC DNA]</scope>
    <source>
        <strain evidence="13 14">68-887.2</strain>
    </source>
</reference>
<evidence type="ECO:0000256" key="8">
    <source>
        <dbReference type="ARBA" id="ARBA00022792"/>
    </source>
</evidence>